<dbReference type="PROSITE" id="PS51352">
    <property type="entry name" value="THIOREDOXIN_2"/>
    <property type="match status" value="1"/>
</dbReference>
<evidence type="ECO:0000313" key="8">
    <source>
        <dbReference type="EMBL" id="MFC3912906.1"/>
    </source>
</evidence>
<dbReference type="CDD" id="cd03014">
    <property type="entry name" value="PRX_Atyp2cys"/>
    <property type="match status" value="1"/>
</dbReference>
<dbReference type="HAMAP" id="MF_00269">
    <property type="entry name" value="Tpx"/>
    <property type="match status" value="1"/>
</dbReference>
<keyword evidence="1 6" id="KW-0575">Peroxidase</keyword>
<dbReference type="Pfam" id="PF08534">
    <property type="entry name" value="Redoxin"/>
    <property type="match status" value="1"/>
</dbReference>
<comment type="caution">
    <text evidence="8">The sequence shown here is derived from an EMBL/GenBank/DDBJ whole genome shotgun (WGS) entry which is preliminary data.</text>
</comment>
<dbReference type="NCBIfam" id="NF001808">
    <property type="entry name" value="PRK00522.1"/>
    <property type="match status" value="1"/>
</dbReference>
<dbReference type="PROSITE" id="PS01265">
    <property type="entry name" value="TPX"/>
    <property type="match status" value="1"/>
</dbReference>
<comment type="similarity">
    <text evidence="6">Belongs to the peroxiredoxin family. Tpx subfamily.</text>
</comment>
<gene>
    <name evidence="6 8" type="primary">tpx</name>
    <name evidence="8" type="ORF">ACFOSS_05440</name>
</gene>
<dbReference type="InterPro" id="IPR018219">
    <property type="entry name" value="Tpx_CS"/>
</dbReference>
<evidence type="ECO:0000256" key="3">
    <source>
        <dbReference type="ARBA" id="ARBA00023002"/>
    </source>
</evidence>
<keyword evidence="3 6" id="KW-0560">Oxidoreductase</keyword>
<keyword evidence="9" id="KW-1185">Reference proteome</keyword>
<evidence type="ECO:0000313" key="9">
    <source>
        <dbReference type="Proteomes" id="UP001595692"/>
    </source>
</evidence>
<dbReference type="EC" id="1.11.1.24" evidence="6"/>
<keyword evidence="2 6" id="KW-0049">Antioxidant</keyword>
<feature type="active site" description="Cysteine sulfenic acid (-SOH) intermediate" evidence="6">
    <location>
        <position position="61"/>
    </location>
</feature>
<dbReference type="InterPro" id="IPR002065">
    <property type="entry name" value="TPX"/>
</dbReference>
<dbReference type="SUPFAM" id="SSF52833">
    <property type="entry name" value="Thioredoxin-like"/>
    <property type="match status" value="1"/>
</dbReference>
<dbReference type="InterPro" id="IPR013740">
    <property type="entry name" value="Redoxin"/>
</dbReference>
<feature type="disulfide bond" description="Redox-active" evidence="6">
    <location>
        <begin position="61"/>
        <end position="95"/>
    </location>
</feature>
<protein>
    <recommendedName>
        <fullName evidence="6">Thiol peroxidase</fullName>
        <shortName evidence="6">Tpx</shortName>
        <ecNumber evidence="6">1.11.1.24</ecNumber>
    </recommendedName>
    <alternativeName>
        <fullName evidence="6">Peroxiredoxin tpx</fullName>
        <shortName evidence="6">Prx</shortName>
    </alternativeName>
    <alternativeName>
        <fullName evidence="6">Thioredoxin peroxidase</fullName>
    </alternativeName>
    <alternativeName>
        <fullName evidence="6">Thioredoxin-dependent peroxiredoxin</fullName>
    </alternativeName>
</protein>
<dbReference type="InterPro" id="IPR013766">
    <property type="entry name" value="Thioredoxin_domain"/>
</dbReference>
<name>A0ABV8CM28_9GAMM</name>
<evidence type="ECO:0000256" key="2">
    <source>
        <dbReference type="ARBA" id="ARBA00022862"/>
    </source>
</evidence>
<keyword evidence="5 6" id="KW-0676">Redox-active center</keyword>
<evidence type="ECO:0000256" key="5">
    <source>
        <dbReference type="ARBA" id="ARBA00023284"/>
    </source>
</evidence>
<comment type="subunit">
    <text evidence="6">Homodimer.</text>
</comment>
<accession>A0ABV8CM28</accession>
<dbReference type="Proteomes" id="UP001595692">
    <property type="component" value="Unassembled WGS sequence"/>
</dbReference>
<reference evidence="9" key="1">
    <citation type="journal article" date="2019" name="Int. J. Syst. Evol. Microbiol.">
        <title>The Global Catalogue of Microorganisms (GCM) 10K type strain sequencing project: providing services to taxonomists for standard genome sequencing and annotation.</title>
        <authorList>
            <consortium name="The Broad Institute Genomics Platform"/>
            <consortium name="The Broad Institute Genome Sequencing Center for Infectious Disease"/>
            <person name="Wu L."/>
            <person name="Ma J."/>
        </authorList>
    </citation>
    <scope>NUCLEOTIDE SEQUENCE [LARGE SCALE GENOMIC DNA]</scope>
    <source>
        <strain evidence="9">CCUG 54939</strain>
    </source>
</reference>
<evidence type="ECO:0000256" key="4">
    <source>
        <dbReference type="ARBA" id="ARBA00023157"/>
    </source>
</evidence>
<evidence type="ECO:0000256" key="1">
    <source>
        <dbReference type="ARBA" id="ARBA00022559"/>
    </source>
</evidence>
<sequence>MSHTVTLQGNPVSVAGDFPAAGSQAKPFSLVAKDLSDVTLASFAGQRKILNIFPSIDTGVCATSVRTFNAEASALANTVVLCISADLPFAQARFCGAEGLDKVVTLSTMRGAEFLQDYGVAFSSGPLVGLTARAVIVLDEQDKVLHSELVPEVAQEPNYAAALAALA</sequence>
<dbReference type="PANTHER" id="PTHR43110:SF1">
    <property type="entry name" value="THIOL PEROXIDASE"/>
    <property type="match status" value="1"/>
</dbReference>
<dbReference type="PANTHER" id="PTHR43110">
    <property type="entry name" value="THIOL PEROXIDASE"/>
    <property type="match status" value="1"/>
</dbReference>
<dbReference type="RefSeq" id="WP_377151120.1">
    <property type="nucleotide sequence ID" value="NZ_JBHSAF010000003.1"/>
</dbReference>
<organism evidence="8 9">
    <name type="scientific">Pseudaeromonas sharmana</name>
    <dbReference type="NCBI Taxonomy" id="328412"/>
    <lineage>
        <taxon>Bacteria</taxon>
        <taxon>Pseudomonadati</taxon>
        <taxon>Pseudomonadota</taxon>
        <taxon>Gammaproteobacteria</taxon>
        <taxon>Aeromonadales</taxon>
        <taxon>Aeromonadaceae</taxon>
        <taxon>Pseudaeromonas</taxon>
    </lineage>
</organism>
<comment type="catalytic activity">
    <reaction evidence="6">
        <text>a hydroperoxide + [thioredoxin]-dithiol = an alcohol + [thioredoxin]-disulfide + H2O</text>
        <dbReference type="Rhea" id="RHEA:62620"/>
        <dbReference type="Rhea" id="RHEA-COMP:10698"/>
        <dbReference type="Rhea" id="RHEA-COMP:10700"/>
        <dbReference type="ChEBI" id="CHEBI:15377"/>
        <dbReference type="ChEBI" id="CHEBI:29950"/>
        <dbReference type="ChEBI" id="CHEBI:30879"/>
        <dbReference type="ChEBI" id="CHEBI:35924"/>
        <dbReference type="ChEBI" id="CHEBI:50058"/>
        <dbReference type="EC" id="1.11.1.24"/>
    </reaction>
</comment>
<comment type="miscellaneous">
    <text evidence="6">The active site is a conserved redox-active cysteine residue, the peroxidatic cysteine (C(P)), which makes the nucleophilic attack on the peroxide substrate. The peroxide oxidizes the C(P)-SH to cysteine sulfenic acid (C(P)-SOH), which then reacts with another cysteine residue, the resolving cysteine (C(R)), to form a disulfide bridge. The disulfide is subsequently reduced by an appropriate electron donor to complete the catalytic cycle. In this atypical 2-Cys peroxiredoxin, C(R) is present in the same subunit to form an intramolecular disulfide. The disulfide is subsequently reduced by thioredoxin.</text>
</comment>
<feature type="domain" description="Thioredoxin" evidence="7">
    <location>
        <begin position="19"/>
        <end position="167"/>
    </location>
</feature>
<evidence type="ECO:0000256" key="6">
    <source>
        <dbReference type="HAMAP-Rule" id="MF_00269"/>
    </source>
</evidence>
<comment type="function">
    <text evidence="6">Thiol-specific peroxidase that catalyzes the reduction of hydrogen peroxide and organic hydroperoxides to water and alcohols, respectively. Plays a role in cell protection against oxidative stress by detoxifying peroxides.</text>
</comment>
<dbReference type="GO" id="GO:0004601">
    <property type="term" value="F:peroxidase activity"/>
    <property type="evidence" value="ECO:0007669"/>
    <property type="project" value="UniProtKB-KW"/>
</dbReference>
<dbReference type="EMBL" id="JBHSAF010000003">
    <property type="protein sequence ID" value="MFC3912906.1"/>
    <property type="molecule type" value="Genomic_DNA"/>
</dbReference>
<keyword evidence="4 6" id="KW-1015">Disulfide bond</keyword>
<proteinExistence type="inferred from homology"/>
<dbReference type="InterPro" id="IPR036249">
    <property type="entry name" value="Thioredoxin-like_sf"/>
</dbReference>
<evidence type="ECO:0000259" key="7">
    <source>
        <dbReference type="PROSITE" id="PS51352"/>
    </source>
</evidence>
<dbReference type="Gene3D" id="3.40.30.10">
    <property type="entry name" value="Glutaredoxin"/>
    <property type="match status" value="1"/>
</dbReference>
<dbReference type="InterPro" id="IPR050455">
    <property type="entry name" value="Tpx_Peroxidase_subfamily"/>
</dbReference>